<evidence type="ECO:0000256" key="1">
    <source>
        <dbReference type="ARBA" id="ARBA00006209"/>
    </source>
</evidence>
<comment type="caution">
    <text evidence="4">The sequence shown here is derived from an EMBL/GenBank/DDBJ whole genome shotgun (WGS) entry which is preliminary data.</text>
</comment>
<feature type="region of interest" description="Disordered" evidence="2">
    <location>
        <begin position="412"/>
        <end position="439"/>
    </location>
</feature>
<name>A0ABC8S6V8_9AQUA</name>
<feature type="compositionally biased region" description="Basic and acidic residues" evidence="2">
    <location>
        <begin position="429"/>
        <end position="439"/>
    </location>
</feature>
<reference evidence="4 5" key="1">
    <citation type="submission" date="2024-02" db="EMBL/GenBank/DDBJ databases">
        <authorList>
            <person name="Vignale AGUSTIN F."/>
            <person name="Sosa J E."/>
            <person name="Modenutti C."/>
        </authorList>
    </citation>
    <scope>NUCLEOTIDE SEQUENCE [LARGE SCALE GENOMIC DNA]</scope>
</reference>
<organism evidence="4 5">
    <name type="scientific">Ilex paraguariensis</name>
    <name type="common">yerba mate</name>
    <dbReference type="NCBI Taxonomy" id="185542"/>
    <lineage>
        <taxon>Eukaryota</taxon>
        <taxon>Viridiplantae</taxon>
        <taxon>Streptophyta</taxon>
        <taxon>Embryophyta</taxon>
        <taxon>Tracheophyta</taxon>
        <taxon>Spermatophyta</taxon>
        <taxon>Magnoliopsida</taxon>
        <taxon>eudicotyledons</taxon>
        <taxon>Gunneridae</taxon>
        <taxon>Pentapetalae</taxon>
        <taxon>asterids</taxon>
        <taxon>campanulids</taxon>
        <taxon>Aquifoliales</taxon>
        <taxon>Aquifoliaceae</taxon>
        <taxon>Ilex</taxon>
    </lineage>
</organism>
<dbReference type="Pfam" id="PF19274">
    <property type="entry name" value="PI4K_N"/>
    <property type="match status" value="1"/>
</dbReference>
<comment type="similarity">
    <text evidence="1">Belongs to the PI3/PI4-kinase family. Type III PI4K subfamily.</text>
</comment>
<dbReference type="InterPro" id="IPR045495">
    <property type="entry name" value="PI4K_N"/>
</dbReference>
<dbReference type="Proteomes" id="UP001642360">
    <property type="component" value="Unassembled WGS sequence"/>
</dbReference>
<evidence type="ECO:0000259" key="3">
    <source>
        <dbReference type="Pfam" id="PF19274"/>
    </source>
</evidence>
<evidence type="ECO:0000313" key="5">
    <source>
        <dbReference type="Proteomes" id="UP001642360"/>
    </source>
</evidence>
<evidence type="ECO:0000256" key="2">
    <source>
        <dbReference type="SAM" id="MobiDB-lite"/>
    </source>
</evidence>
<accession>A0ABC8S6V8</accession>
<dbReference type="EMBL" id="CAUOFW020002280">
    <property type="protein sequence ID" value="CAK9152545.1"/>
    <property type="molecule type" value="Genomic_DNA"/>
</dbReference>
<sequence>MHCAAVVKLESTSGTLISEVHGCLLDCEMLLSCPELATSLLKGYTRPVLSLVVGANRLYFGSMDKKVWDLQALQCIQILNGHAAVVMSSYIPIQLQEEKGKQPVPIVLLNVICMLVDVNVSVKKPDVSSIVQSSLNYRNMEIGKSGAYFLEPLLPVVDLQYRKLSLIKSVSTSLNYVGSIDAIVLQTVDGPYMWNTRWSSAVQRISQETPTLMVKLLSFDTKCFSPGFYLWEYLEVELELNALDNPDSHQGSGNEKAVVSQGVALSAGLGGKVVVGAMNTISAIVRMTQSYFSKLSNVGSAERKTLAPRSHDRTEEGKLWLDFGAMSTISGMTNSLVFTGETDGFSMFHPSVLVELFKLKVMVSYKYDEWQSMGFFRDNGDSRRHLCSSLYQNTRKKTMKKTTIIKKIKNKKTTMKKKNKNMTTTNENITKKDEEQKEY</sequence>
<evidence type="ECO:0000313" key="4">
    <source>
        <dbReference type="EMBL" id="CAK9152545.1"/>
    </source>
</evidence>
<proteinExistence type="inferred from homology"/>
<keyword evidence="5" id="KW-1185">Reference proteome</keyword>
<gene>
    <name evidence="4" type="ORF">ILEXP_LOCUS20775</name>
</gene>
<feature type="domain" description="PI4-kinase N-terminal" evidence="3">
    <location>
        <begin position="166"/>
        <end position="284"/>
    </location>
</feature>
<dbReference type="AlphaFoldDB" id="A0ABC8S6V8"/>
<protein>
    <recommendedName>
        <fullName evidence="3">PI4-kinase N-terminal domain-containing protein</fullName>
    </recommendedName>
</protein>